<dbReference type="PANTHER" id="PTHR34582">
    <property type="entry name" value="UPF0702 TRANSMEMBRANE PROTEIN YCAP"/>
    <property type="match status" value="1"/>
</dbReference>
<dbReference type="AlphaFoldDB" id="A0A8D5UD07"/>
<feature type="transmembrane region" description="Helical" evidence="7">
    <location>
        <begin position="59"/>
        <end position="81"/>
    </location>
</feature>
<keyword evidence="10" id="KW-1185">Reference proteome</keyword>
<keyword evidence="3" id="KW-1003">Cell membrane</keyword>
<evidence type="ECO:0000256" key="2">
    <source>
        <dbReference type="ARBA" id="ARBA00006448"/>
    </source>
</evidence>
<evidence type="ECO:0000256" key="4">
    <source>
        <dbReference type="ARBA" id="ARBA00022692"/>
    </source>
</evidence>
<evidence type="ECO:0000256" key="7">
    <source>
        <dbReference type="SAM" id="Phobius"/>
    </source>
</evidence>
<evidence type="ECO:0000259" key="8">
    <source>
        <dbReference type="Pfam" id="PF04239"/>
    </source>
</evidence>
<comment type="similarity">
    <text evidence="2">Belongs to the UPF0702 family.</text>
</comment>
<evidence type="ECO:0000313" key="10">
    <source>
        <dbReference type="Proteomes" id="UP000677436"/>
    </source>
</evidence>
<reference evidence="9" key="2">
    <citation type="journal article" date="2021" name="Microbiol. Resour. Announc.">
        <title>Complete Genome Sequence of Polycladomyces abyssicola JIR-001T, Isolated from Hemipelagic Sediment in Deep Seawater.</title>
        <authorList>
            <person name="Tsubouchi T."/>
            <person name="Kaneko Y."/>
        </authorList>
    </citation>
    <scope>NUCLEOTIDE SEQUENCE</scope>
    <source>
        <strain evidence="9">JIR-001</strain>
    </source>
</reference>
<dbReference type="RefSeq" id="WP_212774115.1">
    <property type="nucleotide sequence ID" value="NZ_AP024601.1"/>
</dbReference>
<dbReference type="KEGG" id="pabs:JIR001_05770"/>
<accession>A0A8D5UD07</accession>
<dbReference type="InterPro" id="IPR007353">
    <property type="entry name" value="DUF421"/>
</dbReference>
<comment type="subcellular location">
    <subcellularLocation>
        <location evidence="1">Cell membrane</location>
        <topology evidence="1">Multi-pass membrane protein</topology>
    </subcellularLocation>
</comment>
<dbReference type="EMBL" id="AP024601">
    <property type="protein sequence ID" value="BCU80794.1"/>
    <property type="molecule type" value="Genomic_DNA"/>
</dbReference>
<feature type="transmembrane region" description="Helical" evidence="7">
    <location>
        <begin position="7"/>
        <end position="26"/>
    </location>
</feature>
<dbReference type="Proteomes" id="UP000677436">
    <property type="component" value="Chromosome"/>
</dbReference>
<sequence length="230" mass="26452">MSDFIETIIRTIFSVFLLIISTHIIGRQAISRLTYLHYIVNITIGSIAGNLAFEYKLNPYLITLSIVLLTALSALLSYLALKSRTFQRWIIGEPVLLIDKGKILEKNLSKINMGLEVLSQSLRRKDIFDINEVECAILEPDGELSVLKKPMYLPVTRKDLSLQTSNRSFPTELIVDGEIVVENLAKRNLTMEWLEKELNKRKLTPEDVNYMVLSSNHQLYIDLYQDRLNH</sequence>
<protein>
    <submittedName>
        <fullName evidence="9">UPF0702 transmembrane protein YdfS</fullName>
    </submittedName>
</protein>
<name>A0A8D5UD07_9BACL</name>
<dbReference type="PANTHER" id="PTHR34582:SF7">
    <property type="entry name" value="UPF0702 TRANSMEMBRANE PROTEIN YDFS"/>
    <property type="match status" value="1"/>
</dbReference>
<dbReference type="Pfam" id="PF04239">
    <property type="entry name" value="DUF421"/>
    <property type="match status" value="1"/>
</dbReference>
<feature type="transmembrane region" description="Helical" evidence="7">
    <location>
        <begin position="33"/>
        <end position="53"/>
    </location>
</feature>
<keyword evidence="6 7" id="KW-0472">Membrane</keyword>
<keyword evidence="4 7" id="KW-0812">Transmembrane</keyword>
<keyword evidence="5 7" id="KW-1133">Transmembrane helix</keyword>
<evidence type="ECO:0000256" key="3">
    <source>
        <dbReference type="ARBA" id="ARBA00022475"/>
    </source>
</evidence>
<evidence type="ECO:0000313" key="9">
    <source>
        <dbReference type="EMBL" id="BCU80794.1"/>
    </source>
</evidence>
<organism evidence="9 10">
    <name type="scientific">Polycladomyces abyssicola</name>
    <dbReference type="NCBI Taxonomy" id="1125966"/>
    <lineage>
        <taxon>Bacteria</taxon>
        <taxon>Bacillati</taxon>
        <taxon>Bacillota</taxon>
        <taxon>Bacilli</taxon>
        <taxon>Bacillales</taxon>
        <taxon>Thermoactinomycetaceae</taxon>
        <taxon>Polycladomyces</taxon>
    </lineage>
</organism>
<evidence type="ECO:0000256" key="5">
    <source>
        <dbReference type="ARBA" id="ARBA00022989"/>
    </source>
</evidence>
<dbReference type="InterPro" id="IPR023090">
    <property type="entry name" value="UPF0702_alpha/beta_dom_sf"/>
</dbReference>
<evidence type="ECO:0000256" key="6">
    <source>
        <dbReference type="ARBA" id="ARBA00023136"/>
    </source>
</evidence>
<reference evidence="9" key="1">
    <citation type="journal article" date="2013" name="Int. J. Syst. Evol. Microbiol.">
        <title>Polycladomyces abyssicola gen. nov., sp. nov., a thermophilic filamentous bacterium isolated from hemipelagic sediment.</title>
        <authorList>
            <person name="Tsubouchi T."/>
            <person name="Shimane Y."/>
            <person name="Mori K."/>
            <person name="Usui K."/>
            <person name="Hiraki T."/>
            <person name="Tame A."/>
            <person name="Uematsu K."/>
            <person name="Maruyama T."/>
            <person name="Hatada Y."/>
        </authorList>
    </citation>
    <scope>NUCLEOTIDE SEQUENCE</scope>
    <source>
        <strain evidence="9">JIR-001</strain>
    </source>
</reference>
<gene>
    <name evidence="9" type="primary">ydfS</name>
    <name evidence="9" type="ORF">JIR001_05770</name>
</gene>
<proteinExistence type="inferred from homology"/>
<dbReference type="GO" id="GO:0005886">
    <property type="term" value="C:plasma membrane"/>
    <property type="evidence" value="ECO:0007669"/>
    <property type="project" value="UniProtKB-SubCell"/>
</dbReference>
<evidence type="ECO:0000256" key="1">
    <source>
        <dbReference type="ARBA" id="ARBA00004651"/>
    </source>
</evidence>
<dbReference type="Gene3D" id="3.30.240.20">
    <property type="entry name" value="bsu07140 like domains"/>
    <property type="match status" value="2"/>
</dbReference>
<feature type="domain" description="YetF C-terminal" evidence="8">
    <location>
        <begin position="82"/>
        <end position="211"/>
    </location>
</feature>